<protein>
    <recommendedName>
        <fullName evidence="3">HIT domain protein</fullName>
    </recommendedName>
</protein>
<dbReference type="AlphaFoldDB" id="A0A0X8HGU6"/>
<dbReference type="EMBL" id="CP014226">
    <property type="protein sequence ID" value="AMD02400.1"/>
    <property type="molecule type" value="Genomic_DNA"/>
</dbReference>
<dbReference type="InterPro" id="IPR036265">
    <property type="entry name" value="HIT-like_sf"/>
</dbReference>
<sequence length="144" mass="16478">MTQENMLTAFRETFQLDGLTILQNEHWVLSVRPEQLTLGSMVLSSAKGKTELSQLTAEEGAELAQMLGKAETLAKKKFGAIRINAVCLMMKDPIVHFHIFPRYDRNVEVDGIIWRDEDYPSPPVIRKIDTDIELLDYLMSKLRL</sequence>
<dbReference type="RefSeq" id="WP_066451778.1">
    <property type="nucleotide sequence ID" value="NZ_CP014226.1"/>
</dbReference>
<organism evidence="1 2">
    <name type="scientific">Halomonas chromatireducens</name>
    <dbReference type="NCBI Taxonomy" id="507626"/>
    <lineage>
        <taxon>Bacteria</taxon>
        <taxon>Pseudomonadati</taxon>
        <taxon>Pseudomonadota</taxon>
        <taxon>Gammaproteobacteria</taxon>
        <taxon>Oceanospirillales</taxon>
        <taxon>Halomonadaceae</taxon>
        <taxon>Halomonas</taxon>
    </lineage>
</organism>
<reference evidence="1 2" key="1">
    <citation type="journal article" date="2016" name="Genome Announc.">
        <title>Draft Genome Sequence of 'Halomonas chromatireducens' Strain AGD 8-3, a Haloalkaliphilic Chromate- and Selenite-Reducing Gammaproteobacterium.</title>
        <authorList>
            <person name="Sharko F.S."/>
            <person name="Shapovalova A.A."/>
            <person name="Tsygankova S.V."/>
            <person name="Komova A.V."/>
            <person name="Boulygina E.S."/>
            <person name="Teslyuk A.B."/>
            <person name="Gotovtsev P.M."/>
            <person name="Namsaraev Z.B."/>
            <person name="Khijniak T.V."/>
            <person name="Nedoluzhko A.V."/>
            <person name="Vasilov R.G."/>
        </authorList>
    </citation>
    <scope>NUCLEOTIDE SEQUENCE [LARGE SCALE GENOMIC DNA]</scope>
    <source>
        <strain evidence="1 2">AGD 8-3</strain>
    </source>
</reference>
<dbReference type="Gene3D" id="3.30.428.10">
    <property type="entry name" value="HIT-like"/>
    <property type="match status" value="1"/>
</dbReference>
<dbReference type="SUPFAM" id="SSF54197">
    <property type="entry name" value="HIT-like"/>
    <property type="match status" value="1"/>
</dbReference>
<dbReference type="PATRIC" id="fig|507626.3.peg.3358"/>
<gene>
    <name evidence="1" type="ORF">LOKO_03356</name>
</gene>
<dbReference type="KEGG" id="hco:LOKO_03356"/>
<evidence type="ECO:0000313" key="1">
    <source>
        <dbReference type="EMBL" id="AMD02400.1"/>
    </source>
</evidence>
<dbReference type="STRING" id="507626.LOKO_03356"/>
<dbReference type="OrthoDB" id="9799145at2"/>
<dbReference type="Proteomes" id="UP000063387">
    <property type="component" value="Chromosome"/>
</dbReference>
<keyword evidence="2" id="KW-1185">Reference proteome</keyword>
<evidence type="ECO:0000313" key="2">
    <source>
        <dbReference type="Proteomes" id="UP000063387"/>
    </source>
</evidence>
<evidence type="ECO:0008006" key="3">
    <source>
        <dbReference type="Google" id="ProtNLM"/>
    </source>
</evidence>
<accession>A0A0X8HGU6</accession>
<name>A0A0X8HGU6_9GAMM</name>
<reference evidence="1 2" key="2">
    <citation type="submission" date="2016-02" db="EMBL/GenBank/DDBJ databases">
        <authorList>
            <person name="Wen L."/>
            <person name="He K."/>
            <person name="Yang H."/>
        </authorList>
    </citation>
    <scope>NUCLEOTIDE SEQUENCE [LARGE SCALE GENOMIC DNA]</scope>
    <source>
        <strain evidence="1 2">AGD 8-3</strain>
    </source>
</reference>
<proteinExistence type="predicted"/>